<evidence type="ECO:0000259" key="6">
    <source>
        <dbReference type="PROSITE" id="PS50893"/>
    </source>
</evidence>
<dbReference type="PROSITE" id="PS00211">
    <property type="entry name" value="ABC_TRANSPORTER_1"/>
    <property type="match status" value="1"/>
</dbReference>
<dbReference type="PROSITE" id="PS50893">
    <property type="entry name" value="ABC_TRANSPORTER_2"/>
    <property type="match status" value="1"/>
</dbReference>
<feature type="compositionally biased region" description="Polar residues" evidence="5">
    <location>
        <begin position="310"/>
        <end position="319"/>
    </location>
</feature>
<feature type="domain" description="ABC transporter" evidence="6">
    <location>
        <begin position="2"/>
        <end position="227"/>
    </location>
</feature>
<evidence type="ECO:0000256" key="1">
    <source>
        <dbReference type="ARBA" id="ARBA00005417"/>
    </source>
</evidence>
<dbReference type="RefSeq" id="WP_141924668.1">
    <property type="nucleotide sequence ID" value="NZ_VFQC01000001.1"/>
</dbReference>
<evidence type="ECO:0000256" key="2">
    <source>
        <dbReference type="ARBA" id="ARBA00022448"/>
    </source>
</evidence>
<keyword evidence="2" id="KW-0813">Transport</keyword>
<comment type="caution">
    <text evidence="7">The sequence shown here is derived from an EMBL/GenBank/DDBJ whole genome shotgun (WGS) entry which is preliminary data.</text>
</comment>
<dbReference type="SUPFAM" id="SSF52540">
    <property type="entry name" value="P-loop containing nucleoside triphosphate hydrolases"/>
    <property type="match status" value="1"/>
</dbReference>
<dbReference type="InterPro" id="IPR027417">
    <property type="entry name" value="P-loop_NTPase"/>
</dbReference>
<dbReference type="GO" id="GO:0005524">
    <property type="term" value="F:ATP binding"/>
    <property type="evidence" value="ECO:0007669"/>
    <property type="project" value="UniProtKB-KW"/>
</dbReference>
<evidence type="ECO:0000256" key="5">
    <source>
        <dbReference type="SAM" id="MobiDB-lite"/>
    </source>
</evidence>
<dbReference type="GO" id="GO:0016887">
    <property type="term" value="F:ATP hydrolysis activity"/>
    <property type="evidence" value="ECO:0007669"/>
    <property type="project" value="InterPro"/>
</dbReference>
<keyword evidence="8" id="KW-1185">Reference proteome</keyword>
<evidence type="ECO:0000313" key="7">
    <source>
        <dbReference type="EMBL" id="TQN33280.1"/>
    </source>
</evidence>
<gene>
    <name evidence="7" type="ORF">FHX37_3286</name>
</gene>
<evidence type="ECO:0000256" key="4">
    <source>
        <dbReference type="ARBA" id="ARBA00022840"/>
    </source>
</evidence>
<dbReference type="OrthoDB" id="5116176at2"/>
<proteinExistence type="inferred from homology"/>
<dbReference type="Pfam" id="PF00005">
    <property type="entry name" value="ABC_tran"/>
    <property type="match status" value="1"/>
</dbReference>
<dbReference type="PANTHER" id="PTHR43335:SF4">
    <property type="entry name" value="ABC TRANSPORTER, ATP-BINDING PROTEIN"/>
    <property type="match status" value="1"/>
</dbReference>
<dbReference type="PANTHER" id="PTHR43335">
    <property type="entry name" value="ABC TRANSPORTER, ATP-BINDING PROTEIN"/>
    <property type="match status" value="1"/>
</dbReference>
<keyword evidence="3" id="KW-0547">Nucleotide-binding</keyword>
<dbReference type="Proteomes" id="UP000317422">
    <property type="component" value="Unassembled WGS sequence"/>
</dbReference>
<feature type="region of interest" description="Disordered" evidence="5">
    <location>
        <begin position="295"/>
        <end position="319"/>
    </location>
</feature>
<dbReference type="Gene3D" id="3.40.50.300">
    <property type="entry name" value="P-loop containing nucleotide triphosphate hydrolases"/>
    <property type="match status" value="1"/>
</dbReference>
<protein>
    <submittedName>
        <fullName evidence="7">ABC-2 type transport system ATP-binding protein</fullName>
    </submittedName>
</protein>
<dbReference type="InterPro" id="IPR003439">
    <property type="entry name" value="ABC_transporter-like_ATP-bd"/>
</dbReference>
<evidence type="ECO:0000313" key="8">
    <source>
        <dbReference type="Proteomes" id="UP000317422"/>
    </source>
</evidence>
<keyword evidence="4 7" id="KW-0067">ATP-binding</keyword>
<evidence type="ECO:0000256" key="3">
    <source>
        <dbReference type="ARBA" id="ARBA00022741"/>
    </source>
</evidence>
<organism evidence="7 8">
    <name type="scientific">Haloactinospora alba</name>
    <dbReference type="NCBI Taxonomy" id="405555"/>
    <lineage>
        <taxon>Bacteria</taxon>
        <taxon>Bacillati</taxon>
        <taxon>Actinomycetota</taxon>
        <taxon>Actinomycetes</taxon>
        <taxon>Streptosporangiales</taxon>
        <taxon>Nocardiopsidaceae</taxon>
        <taxon>Haloactinospora</taxon>
    </lineage>
</organism>
<dbReference type="SMART" id="SM00382">
    <property type="entry name" value="AAA"/>
    <property type="match status" value="1"/>
</dbReference>
<dbReference type="AlphaFoldDB" id="A0A543NN73"/>
<dbReference type="InterPro" id="IPR017871">
    <property type="entry name" value="ABC_transporter-like_CS"/>
</dbReference>
<accession>A0A543NN73</accession>
<sequence>MLSLRGLTKRRGARTVVDRLTLDVRPGEVTGFLGPNGAGKSSTMRMVLGLDHPTAGTARVNGRDCRELDCPVREIGALLDAGAVHPGRRARDHLLAMARAGGVAKHRVDAVLARVGLADVGAKRAGEFSLGMRQRLGIAGALLGEPETLMLDEPVNGLDPDGVRWVRDLVRSLADEGRTVFVSSHLMSEVQLVADRVVLLGQGRLIADAPTSEVVGSAAGTVVVVRSPDTELLARRVEAAGSEHGVSVGRGDAGELRVSGAAPETVGDIAHAAGARIHALYGEEASLEQAYMELTESVTEHTASPPAPSGQASGQEGGR</sequence>
<comment type="similarity">
    <text evidence="1">Belongs to the ABC transporter superfamily.</text>
</comment>
<dbReference type="InterPro" id="IPR003593">
    <property type="entry name" value="AAA+_ATPase"/>
</dbReference>
<name>A0A543NN73_9ACTN</name>
<dbReference type="EMBL" id="VFQC01000001">
    <property type="protein sequence ID" value="TQN33280.1"/>
    <property type="molecule type" value="Genomic_DNA"/>
</dbReference>
<reference evidence="7 8" key="1">
    <citation type="submission" date="2019-06" db="EMBL/GenBank/DDBJ databases">
        <title>Sequencing the genomes of 1000 actinobacteria strains.</title>
        <authorList>
            <person name="Klenk H.-P."/>
        </authorList>
    </citation>
    <scope>NUCLEOTIDE SEQUENCE [LARGE SCALE GENOMIC DNA]</scope>
    <source>
        <strain evidence="7 8">DSM 45015</strain>
    </source>
</reference>